<comment type="caution">
    <text evidence="2">The sequence shown here is derived from an EMBL/GenBank/DDBJ whole genome shotgun (WGS) entry which is preliminary data.</text>
</comment>
<dbReference type="InterPro" id="IPR054472">
    <property type="entry name" value="WHD"/>
</dbReference>
<accession>A0ABP8XH26</accession>
<dbReference type="SUPFAM" id="SSF52540">
    <property type="entry name" value="P-loop containing nucleoside triphosphate hydrolases"/>
    <property type="match status" value="1"/>
</dbReference>
<proteinExistence type="predicted"/>
<dbReference type="Gene3D" id="3.40.50.300">
    <property type="entry name" value="P-loop containing nucleotide triphosphate hydrolases"/>
    <property type="match status" value="1"/>
</dbReference>
<evidence type="ECO:0000313" key="3">
    <source>
        <dbReference type="Proteomes" id="UP001499974"/>
    </source>
</evidence>
<dbReference type="Pfam" id="PF00004">
    <property type="entry name" value="AAA"/>
    <property type="match status" value="1"/>
</dbReference>
<dbReference type="SMART" id="SM00382">
    <property type="entry name" value="AAA"/>
    <property type="match status" value="1"/>
</dbReference>
<dbReference type="PANTHER" id="PTHR46411">
    <property type="entry name" value="FAMILY ATPASE, PUTATIVE-RELATED"/>
    <property type="match status" value="1"/>
</dbReference>
<gene>
    <name evidence="2" type="ORF">GCM10023349_28260</name>
</gene>
<dbReference type="CDD" id="cd19481">
    <property type="entry name" value="RecA-like_protease"/>
    <property type="match status" value="1"/>
</dbReference>
<dbReference type="PANTHER" id="PTHR46411:SF3">
    <property type="entry name" value="AAA+ ATPASE DOMAIN-CONTAINING PROTEIN"/>
    <property type="match status" value="1"/>
</dbReference>
<name>A0ABP8XH26_9ACTN</name>
<keyword evidence="3" id="KW-1185">Reference proteome</keyword>
<dbReference type="Proteomes" id="UP001499974">
    <property type="component" value="Unassembled WGS sequence"/>
</dbReference>
<dbReference type="EMBL" id="BAABKM010000002">
    <property type="protein sequence ID" value="GAA4708003.1"/>
    <property type="molecule type" value="Genomic_DNA"/>
</dbReference>
<organism evidence="2 3">
    <name type="scientific">Nocardioides conyzicola</name>
    <dbReference type="NCBI Taxonomy" id="1651781"/>
    <lineage>
        <taxon>Bacteria</taxon>
        <taxon>Bacillati</taxon>
        <taxon>Actinomycetota</taxon>
        <taxon>Actinomycetes</taxon>
        <taxon>Propionibacteriales</taxon>
        <taxon>Nocardioidaceae</taxon>
        <taxon>Nocardioides</taxon>
    </lineage>
</organism>
<sequence length="643" mass="68982">MAAAWERIGRLIAERGALTAGLRGEPDGLLTDDERARLAGRPERLGPSRADVVAAFEPLLDEARKDLLAELDQDTTFGRIAGYAGLGELDATVLALCAAAELDEEVGQLVGAAGREPERRALTVGALRAMLGDGAAAAVADDAPLRRAALVRLSGTGPLGGTTVQLARRVAWALLGDLSFDPELPTDLEVALGPDDESDGAHRLLTSGSDRVRRIQAATRATAGTAFLVVTPPYDERGWETLVAQATVVGAGLILDLPARSEDRPEPLGPVTRRWLDRATHLPVAVCASDPVSLDSLSHQRWSEVTADGPDVNAEEWGAVFGDAPLPSRRPSAGQLRSLEVVAEDLPDPVRALRRLASGSLLQHARRVEPRASWSDLILPAAQERQLRTLVDRYRLRDRVHDEWHLPLYPSPGVVALFSGASGTGKTTSAEVIAGELGVDLFRVDLSALVSKYIGETEKNLEEIFSAAHAGNYLLLFDEADSLFGSRSAVTDARDRYANMEVSYLLQRLETYDGFVVLTSNFQGNIDDAFLRRIHTTVQFPIPNAADRARIWDRCLADAPRGDLDLEHVAGTFELSGGSIRNAALTAAFLAAGRDRRIGMVEVLAAVVEEFTKLRQRVSAGQLGRWGDEVAALTSAASAPTPG</sequence>
<keyword evidence="2" id="KW-0067">ATP-binding</keyword>
<evidence type="ECO:0000259" key="1">
    <source>
        <dbReference type="SMART" id="SM00382"/>
    </source>
</evidence>
<dbReference type="InterPro" id="IPR003593">
    <property type="entry name" value="AAA+_ATPase"/>
</dbReference>
<dbReference type="GO" id="GO:0005524">
    <property type="term" value="F:ATP binding"/>
    <property type="evidence" value="ECO:0007669"/>
    <property type="project" value="UniProtKB-KW"/>
</dbReference>
<evidence type="ECO:0000313" key="2">
    <source>
        <dbReference type="EMBL" id="GAA4708003.1"/>
    </source>
</evidence>
<dbReference type="InterPro" id="IPR027417">
    <property type="entry name" value="P-loop_NTPase"/>
</dbReference>
<keyword evidence="2" id="KW-0547">Nucleotide-binding</keyword>
<protein>
    <submittedName>
        <fullName evidence="2">ATP-binding protein</fullName>
    </submittedName>
</protein>
<feature type="domain" description="AAA+ ATPase" evidence="1">
    <location>
        <begin position="412"/>
        <end position="546"/>
    </location>
</feature>
<reference evidence="3" key="1">
    <citation type="journal article" date="2019" name="Int. J. Syst. Evol. Microbiol.">
        <title>The Global Catalogue of Microorganisms (GCM) 10K type strain sequencing project: providing services to taxonomists for standard genome sequencing and annotation.</title>
        <authorList>
            <consortium name="The Broad Institute Genomics Platform"/>
            <consortium name="The Broad Institute Genome Sequencing Center for Infectious Disease"/>
            <person name="Wu L."/>
            <person name="Ma J."/>
        </authorList>
    </citation>
    <scope>NUCLEOTIDE SEQUENCE [LARGE SCALE GENOMIC DNA]</scope>
    <source>
        <strain evidence="3">JCM 18531</strain>
    </source>
</reference>
<dbReference type="RefSeq" id="WP_345521983.1">
    <property type="nucleotide sequence ID" value="NZ_BAABKM010000002.1"/>
</dbReference>
<dbReference type="InterPro" id="IPR003959">
    <property type="entry name" value="ATPase_AAA_core"/>
</dbReference>
<dbReference type="Pfam" id="PF22977">
    <property type="entry name" value="WHD"/>
    <property type="match status" value="1"/>
</dbReference>